<sequence>MLSEKERIKFLKVACAYFPLQKTIIIADRELIGKAWFAEIEELGLHFICRVRRGMFTNQLIAGRSYEKLQARARKKKKASALVHSEGRQFRLTNKTIQAMKNVFTLLM</sequence>
<organism evidence="1 2">
    <name type="scientific">Thermoflexibacter ruber</name>
    <dbReference type="NCBI Taxonomy" id="1003"/>
    <lineage>
        <taxon>Bacteria</taxon>
        <taxon>Pseudomonadati</taxon>
        <taxon>Bacteroidota</taxon>
        <taxon>Cytophagia</taxon>
        <taxon>Cytophagales</taxon>
        <taxon>Thermoflexibacteraceae</taxon>
        <taxon>Thermoflexibacter</taxon>
    </lineage>
</organism>
<evidence type="ECO:0000313" key="2">
    <source>
        <dbReference type="Proteomes" id="UP000199513"/>
    </source>
</evidence>
<dbReference type="AlphaFoldDB" id="A0A1I2DMB7"/>
<accession>A0A1I2DMB7</accession>
<proteinExistence type="predicted"/>
<keyword evidence="2" id="KW-1185">Reference proteome</keyword>
<dbReference type="STRING" id="1003.SAMN04488541_100786"/>
<evidence type="ECO:0000313" key="1">
    <source>
        <dbReference type="EMBL" id="SFE81792.1"/>
    </source>
</evidence>
<dbReference type="InterPro" id="IPR012337">
    <property type="entry name" value="RNaseH-like_sf"/>
</dbReference>
<dbReference type="EMBL" id="FONY01000007">
    <property type="protein sequence ID" value="SFE81792.1"/>
    <property type="molecule type" value="Genomic_DNA"/>
</dbReference>
<protein>
    <submittedName>
        <fullName evidence="1">Uncharacterized protein</fullName>
    </submittedName>
</protein>
<dbReference type="SUPFAM" id="SSF53098">
    <property type="entry name" value="Ribonuclease H-like"/>
    <property type="match status" value="1"/>
</dbReference>
<gene>
    <name evidence="1" type="ORF">SAMN04488541_100786</name>
</gene>
<reference evidence="1 2" key="1">
    <citation type="submission" date="2016-10" db="EMBL/GenBank/DDBJ databases">
        <authorList>
            <person name="de Groot N.N."/>
        </authorList>
    </citation>
    <scope>NUCLEOTIDE SEQUENCE [LARGE SCALE GENOMIC DNA]</scope>
    <source>
        <strain>GEY</strain>
        <strain evidence="2">DSM 9560</strain>
    </source>
</reference>
<name>A0A1I2DMB7_9BACT</name>
<dbReference type="Proteomes" id="UP000199513">
    <property type="component" value="Unassembled WGS sequence"/>
</dbReference>